<name>A0A2M7V7D8_9BACT</name>
<feature type="domain" description="Transcription elongation factor GreA/GreB C-terminal" evidence="10">
    <location>
        <begin position="84"/>
        <end position="154"/>
    </location>
</feature>
<dbReference type="EMBL" id="PFPK01000037">
    <property type="protein sequence ID" value="PIZ94632.1"/>
    <property type="molecule type" value="Genomic_DNA"/>
</dbReference>
<keyword evidence="4 8" id="KW-0238">DNA-binding</keyword>
<keyword evidence="3 8" id="KW-0805">Transcription regulation</keyword>
<dbReference type="PROSITE" id="PS00829">
    <property type="entry name" value="GREAB_1"/>
    <property type="match status" value="1"/>
</dbReference>
<sequence>MSDTQYLSRDKYTELEKELVTIKHETIPEIAKRIDEAKQMGDLSENAEYNDARDQMAWAQSRMKEIESILQSAQIISDDDLKFGVVGIGSTIVVEVAGREKEFTIVGAQEADPLIGKISNESPLGEAFLGRKKGETVEVEVPAGVQKYTLLTIK</sequence>
<proteinExistence type="inferred from homology"/>
<evidence type="ECO:0000256" key="8">
    <source>
        <dbReference type="HAMAP-Rule" id="MF_00105"/>
    </source>
</evidence>
<evidence type="ECO:0000256" key="4">
    <source>
        <dbReference type="ARBA" id="ARBA00023125"/>
    </source>
</evidence>
<dbReference type="Gene3D" id="1.10.287.180">
    <property type="entry name" value="Transcription elongation factor, GreA/GreB, N-terminal domain"/>
    <property type="match status" value="1"/>
</dbReference>
<dbReference type="FunFam" id="1.10.287.180:FF:000001">
    <property type="entry name" value="Transcription elongation factor GreA"/>
    <property type="match status" value="1"/>
</dbReference>
<dbReference type="SUPFAM" id="SSF54534">
    <property type="entry name" value="FKBP-like"/>
    <property type="match status" value="1"/>
</dbReference>
<dbReference type="InterPro" id="IPR036805">
    <property type="entry name" value="Tscrpt_elong_fac_GreA/B_N_sf"/>
</dbReference>
<dbReference type="Pfam" id="PF01272">
    <property type="entry name" value="GreA_GreB"/>
    <property type="match status" value="1"/>
</dbReference>
<dbReference type="PIRSF" id="PIRSF006092">
    <property type="entry name" value="GreA_GreB"/>
    <property type="match status" value="1"/>
</dbReference>
<evidence type="ECO:0000313" key="13">
    <source>
        <dbReference type="Proteomes" id="UP000228568"/>
    </source>
</evidence>
<gene>
    <name evidence="8" type="primary">greA</name>
    <name evidence="12" type="ORF">COX81_03055</name>
</gene>
<keyword evidence="12" id="KW-0251">Elongation factor</keyword>
<dbReference type="HAMAP" id="MF_00105">
    <property type="entry name" value="GreA_GreB"/>
    <property type="match status" value="1"/>
</dbReference>
<dbReference type="GO" id="GO:0006354">
    <property type="term" value="P:DNA-templated transcription elongation"/>
    <property type="evidence" value="ECO:0007669"/>
    <property type="project" value="TreeGrafter"/>
</dbReference>
<evidence type="ECO:0000256" key="6">
    <source>
        <dbReference type="ARBA" id="ARBA00024916"/>
    </source>
</evidence>
<dbReference type="GO" id="GO:0032784">
    <property type="term" value="P:regulation of DNA-templated transcription elongation"/>
    <property type="evidence" value="ECO:0007669"/>
    <property type="project" value="UniProtKB-UniRule"/>
</dbReference>
<dbReference type="GO" id="GO:0003746">
    <property type="term" value="F:translation elongation factor activity"/>
    <property type="evidence" value="ECO:0007669"/>
    <property type="project" value="UniProtKB-KW"/>
</dbReference>
<dbReference type="Pfam" id="PF03449">
    <property type="entry name" value="GreA_GreB_N"/>
    <property type="match status" value="1"/>
</dbReference>
<dbReference type="GO" id="GO:0003677">
    <property type="term" value="F:DNA binding"/>
    <property type="evidence" value="ECO:0007669"/>
    <property type="project" value="UniProtKB-UniRule"/>
</dbReference>
<protein>
    <recommendedName>
        <fullName evidence="2 8">Transcription elongation factor GreA</fullName>
    </recommendedName>
    <alternativeName>
        <fullName evidence="7 8">Transcript cleavage factor GreA</fullName>
    </alternativeName>
</protein>
<dbReference type="InterPro" id="IPR036953">
    <property type="entry name" value="GreA/GreB_C_sf"/>
</dbReference>
<comment type="caution">
    <text evidence="12">The sequence shown here is derived from an EMBL/GenBank/DDBJ whole genome shotgun (WGS) entry which is preliminary data.</text>
</comment>
<dbReference type="NCBIfam" id="TIGR01462">
    <property type="entry name" value="greA"/>
    <property type="match status" value="1"/>
</dbReference>
<dbReference type="PANTHER" id="PTHR30437:SF4">
    <property type="entry name" value="TRANSCRIPTION ELONGATION FACTOR GREA"/>
    <property type="match status" value="1"/>
</dbReference>
<keyword evidence="12" id="KW-0648">Protein biosynthesis</keyword>
<dbReference type="SUPFAM" id="SSF46557">
    <property type="entry name" value="GreA transcript cleavage protein, N-terminal domain"/>
    <property type="match status" value="1"/>
</dbReference>
<evidence type="ECO:0000256" key="2">
    <source>
        <dbReference type="ARBA" id="ARBA00013729"/>
    </source>
</evidence>
<comment type="similarity">
    <text evidence="1 8 9">Belongs to the GreA/GreB family.</text>
</comment>
<organism evidence="12 13">
    <name type="scientific">Candidatus Magasanikbacteria bacterium CG_4_10_14_0_2_um_filter_37_12</name>
    <dbReference type="NCBI Taxonomy" id="1974637"/>
    <lineage>
        <taxon>Bacteria</taxon>
        <taxon>Candidatus Magasanikiibacteriota</taxon>
    </lineage>
</organism>
<dbReference type="InterPro" id="IPR023459">
    <property type="entry name" value="Tscrpt_elong_fac_GreA/B_fam"/>
</dbReference>
<evidence type="ECO:0000259" key="10">
    <source>
        <dbReference type="Pfam" id="PF01272"/>
    </source>
</evidence>
<dbReference type="Gene3D" id="3.10.50.30">
    <property type="entry name" value="Transcription elongation factor, GreA/GreB, C-terminal domain"/>
    <property type="match status" value="1"/>
</dbReference>
<comment type="function">
    <text evidence="6 8 9">Necessary for efficient RNA polymerase transcription elongation past template-encoded arresting sites. The arresting sites in DNA have the property of trapping a certain fraction of elongating RNA polymerases that pass through, resulting in locked ternary complexes. Cleavage of the nascent transcript by cleavage factors such as GreA or GreB allows the resumption of elongation from the new 3'terminus. GreA releases sequences of 2 to 3 nucleotides.</text>
</comment>
<evidence type="ECO:0000256" key="7">
    <source>
        <dbReference type="ARBA" id="ARBA00030776"/>
    </source>
</evidence>
<evidence type="ECO:0000256" key="9">
    <source>
        <dbReference type="RuleBase" id="RU000556"/>
    </source>
</evidence>
<dbReference type="AlphaFoldDB" id="A0A2M7V7D8"/>
<evidence type="ECO:0000256" key="3">
    <source>
        <dbReference type="ARBA" id="ARBA00023015"/>
    </source>
</evidence>
<evidence type="ECO:0000313" key="12">
    <source>
        <dbReference type="EMBL" id="PIZ94632.1"/>
    </source>
</evidence>
<dbReference type="GO" id="GO:0070063">
    <property type="term" value="F:RNA polymerase binding"/>
    <property type="evidence" value="ECO:0007669"/>
    <property type="project" value="InterPro"/>
</dbReference>
<dbReference type="NCBIfam" id="NF001263">
    <property type="entry name" value="PRK00226.1-4"/>
    <property type="match status" value="1"/>
</dbReference>
<dbReference type="InterPro" id="IPR028624">
    <property type="entry name" value="Tscrpt_elong_fac_GreA/B"/>
</dbReference>
<dbReference type="PANTHER" id="PTHR30437">
    <property type="entry name" value="TRANSCRIPTION ELONGATION FACTOR GREA"/>
    <property type="match status" value="1"/>
</dbReference>
<evidence type="ECO:0000259" key="11">
    <source>
        <dbReference type="Pfam" id="PF03449"/>
    </source>
</evidence>
<reference evidence="13" key="1">
    <citation type="submission" date="2017-09" db="EMBL/GenBank/DDBJ databases">
        <title>Depth-based differentiation of microbial function through sediment-hosted aquifers and enrichment of novel symbionts in the deep terrestrial subsurface.</title>
        <authorList>
            <person name="Probst A.J."/>
            <person name="Ladd B."/>
            <person name="Jarett J.K."/>
            <person name="Geller-Mcgrath D.E."/>
            <person name="Sieber C.M.K."/>
            <person name="Emerson J.B."/>
            <person name="Anantharaman K."/>
            <person name="Thomas B.C."/>
            <person name="Malmstrom R."/>
            <person name="Stieglmeier M."/>
            <person name="Klingl A."/>
            <person name="Woyke T."/>
            <person name="Ryan C.M."/>
            <person name="Banfield J.F."/>
        </authorList>
    </citation>
    <scope>NUCLEOTIDE SEQUENCE [LARGE SCALE GENOMIC DNA]</scope>
</reference>
<dbReference type="InterPro" id="IPR018151">
    <property type="entry name" value="TF_GreA/GreB_CS"/>
</dbReference>
<evidence type="ECO:0000256" key="5">
    <source>
        <dbReference type="ARBA" id="ARBA00023163"/>
    </source>
</evidence>
<dbReference type="InterPro" id="IPR006359">
    <property type="entry name" value="Tscrpt_elong_fac_GreA"/>
</dbReference>
<keyword evidence="5 8" id="KW-0804">Transcription</keyword>
<dbReference type="Proteomes" id="UP000228568">
    <property type="component" value="Unassembled WGS sequence"/>
</dbReference>
<dbReference type="InterPro" id="IPR001437">
    <property type="entry name" value="Tscrpt_elong_fac_GreA/B_C"/>
</dbReference>
<feature type="domain" description="Transcription elongation factor GreA/GreB N-terminal" evidence="11">
    <location>
        <begin position="6"/>
        <end position="75"/>
    </location>
</feature>
<dbReference type="InterPro" id="IPR022691">
    <property type="entry name" value="Tscrpt_elong_fac_GreA/B_N"/>
</dbReference>
<accession>A0A2M7V7D8</accession>
<evidence type="ECO:0000256" key="1">
    <source>
        <dbReference type="ARBA" id="ARBA00008213"/>
    </source>
</evidence>